<evidence type="ECO:0000259" key="3">
    <source>
        <dbReference type="PROSITE" id="PS50977"/>
    </source>
</evidence>
<dbReference type="HOGENOM" id="CLU_087539_0_6_9"/>
<dbReference type="InterPro" id="IPR050624">
    <property type="entry name" value="HTH-type_Tx_Regulator"/>
</dbReference>
<dbReference type="EMBL" id="ACJA02000001">
    <property type="protein sequence ID" value="EFH96795.1"/>
    <property type="molecule type" value="Genomic_DNA"/>
</dbReference>
<keyword evidence="1 2" id="KW-0238">DNA-binding</keyword>
<dbReference type="PROSITE" id="PS50977">
    <property type="entry name" value="HTH_TETR_2"/>
    <property type="match status" value="1"/>
</dbReference>
<organism evidence="4">
    <name type="scientific">Staphylococcus aureus subsp. aureus MN8</name>
    <dbReference type="NCBI Taxonomy" id="548470"/>
    <lineage>
        <taxon>Bacteria</taxon>
        <taxon>Bacillati</taxon>
        <taxon>Bacillota</taxon>
        <taxon>Bacilli</taxon>
        <taxon>Bacillales</taxon>
        <taxon>Staphylococcaceae</taxon>
        <taxon>Staphylococcus</taxon>
    </lineage>
</organism>
<dbReference type="Proteomes" id="UP000003455">
    <property type="component" value="Chromosome"/>
</dbReference>
<protein>
    <submittedName>
        <fullName evidence="4">Transcriptional regulator, TetR family</fullName>
    </submittedName>
</protein>
<accession>A0A0E1XDZ9</accession>
<evidence type="ECO:0000256" key="1">
    <source>
        <dbReference type="ARBA" id="ARBA00023125"/>
    </source>
</evidence>
<comment type="caution">
    <text evidence="4">The sequence shown here is derived from an EMBL/GenBank/DDBJ whole genome shotgun (WGS) entry which is preliminary data.</text>
</comment>
<feature type="domain" description="HTH tetR-type" evidence="3">
    <location>
        <begin position="3"/>
        <end position="63"/>
    </location>
</feature>
<proteinExistence type="predicted"/>
<dbReference type="GO" id="GO:0003677">
    <property type="term" value="F:DNA binding"/>
    <property type="evidence" value="ECO:0007669"/>
    <property type="project" value="UniProtKB-UniRule"/>
</dbReference>
<dbReference type="InterPro" id="IPR001647">
    <property type="entry name" value="HTH_TetR"/>
</dbReference>
<dbReference type="PANTHER" id="PTHR43479:SF7">
    <property type="entry name" value="TETR-FAMILY TRANSCRIPTIONAL REGULATOR"/>
    <property type="match status" value="1"/>
</dbReference>
<dbReference type="PANTHER" id="PTHR43479">
    <property type="entry name" value="ACREF/ENVCD OPERON REPRESSOR-RELATED"/>
    <property type="match status" value="1"/>
</dbReference>
<dbReference type="Pfam" id="PF00440">
    <property type="entry name" value="TetR_N"/>
    <property type="match status" value="1"/>
</dbReference>
<dbReference type="Pfam" id="PF14278">
    <property type="entry name" value="TetR_C_8"/>
    <property type="match status" value="1"/>
</dbReference>
<dbReference type="SUPFAM" id="SSF46689">
    <property type="entry name" value="Homeodomain-like"/>
    <property type="match status" value="1"/>
</dbReference>
<dbReference type="InterPro" id="IPR009057">
    <property type="entry name" value="Homeodomain-like_sf"/>
</dbReference>
<dbReference type="InterPro" id="IPR039532">
    <property type="entry name" value="TetR_C_Firmicutes"/>
</dbReference>
<reference evidence="4" key="1">
    <citation type="submission" date="2010-05" db="EMBL/GenBank/DDBJ databases">
        <authorList>
            <person name="Muzny D."/>
            <person name="Qin X."/>
            <person name="Buhay C."/>
            <person name="Dugan-Rocha S."/>
            <person name="Ding Y."/>
            <person name="Chen G."/>
            <person name="Hawes A."/>
            <person name="Holder M."/>
            <person name="Jhangiani S."/>
            <person name="Johnson A."/>
            <person name="Khan Z."/>
            <person name="Li Z."/>
            <person name="Liu W."/>
            <person name="Liu X."/>
            <person name="Perez L."/>
            <person name="Shen H."/>
            <person name="Wang Q."/>
            <person name="Watt J."/>
            <person name="Xi L."/>
            <person name="Xin Y."/>
            <person name="Zhou J."/>
            <person name="Deng J."/>
            <person name="Jiang H."/>
            <person name="Liu Y."/>
            <person name="Qu J."/>
            <person name="Song X.-Z."/>
            <person name="Zhang L."/>
            <person name="Villasana D."/>
            <person name="Johnson A."/>
            <person name="Liu J."/>
            <person name="Liyanage D."/>
            <person name="Lorensuhewa L."/>
            <person name="Robinson T."/>
            <person name="Song A."/>
            <person name="Song B.-B."/>
            <person name="Dinh H."/>
            <person name="Thornton R."/>
            <person name="Coyle M."/>
            <person name="Francisco L."/>
            <person name="Jackson L."/>
            <person name="Javaid M."/>
            <person name="Korchina V."/>
            <person name="Kovar C."/>
            <person name="Mata R."/>
            <person name="Mathew T."/>
            <person name="Ngo R."/>
            <person name="Nguyen L."/>
            <person name="Nguyen N."/>
            <person name="Okwuonu G."/>
            <person name="Ongeri F."/>
            <person name="Pham C."/>
            <person name="Simmons D."/>
            <person name="Wilczek-Boney K."/>
            <person name="Hale W."/>
            <person name="Jakkamsetti A."/>
            <person name="Pham P."/>
            <person name="Ruth R."/>
            <person name="San Lucas F."/>
            <person name="Warren J."/>
            <person name="Zhang J."/>
            <person name="Zhao Z."/>
            <person name="Zhou C."/>
            <person name="Zhu D."/>
            <person name="Lee S."/>
            <person name="Bess C."/>
            <person name="Blankenburg K."/>
            <person name="Forbes L."/>
            <person name="Fu Q."/>
            <person name="Gubbala S."/>
            <person name="Hirani K."/>
            <person name="Jayaseelan J.C."/>
            <person name="Lara F."/>
            <person name="Munidasa M."/>
            <person name="Palculict T."/>
            <person name="Patil S."/>
            <person name="Pu L.-L."/>
            <person name="Saada N."/>
            <person name="Tang L."/>
            <person name="Weissenberger G."/>
            <person name="Zhu Y."/>
            <person name="Hemphill L."/>
            <person name="Shang Y."/>
            <person name="Youmans B."/>
            <person name="Ayvaz T."/>
            <person name="Ross M."/>
            <person name="Santibanez J."/>
            <person name="Aqrawi P."/>
            <person name="Gross S."/>
            <person name="Joshi V."/>
            <person name="Fowler G."/>
            <person name="Nazareth L."/>
            <person name="Reid J."/>
            <person name="Worley K."/>
            <person name="Petrosino J."/>
            <person name="Highlander S."/>
            <person name="Gibbs R."/>
        </authorList>
    </citation>
    <scope>NUCLEOTIDE SEQUENCE [LARGE SCALE GENOMIC DNA]</scope>
    <source>
        <strain evidence="4">MN8</strain>
    </source>
</reference>
<feature type="DNA-binding region" description="H-T-H motif" evidence="2">
    <location>
        <begin position="26"/>
        <end position="45"/>
    </location>
</feature>
<dbReference type="Gene3D" id="1.10.357.10">
    <property type="entry name" value="Tetracycline Repressor, domain 2"/>
    <property type="match status" value="1"/>
</dbReference>
<sequence>MKRQAKIEIQNALVDLMAEYPFQEISTKMICAYCNINRSTFYDYYKDKFDLLDTINSKHKEKFQFLLSALHHNFENIKQDKLKLYKFFIIIAKYIKRNEQFFKDILVTYPMKTLFIDYINLARDYYQKIMNDYSTTVTNKQLYVTYIIGGQAGVFINWLSNGCNESPEEVADILLANTIKLQNQ</sequence>
<dbReference type="AlphaFoldDB" id="A0A0E1XDZ9"/>
<evidence type="ECO:0000313" key="4">
    <source>
        <dbReference type="EMBL" id="EFH96795.1"/>
    </source>
</evidence>
<dbReference type="RefSeq" id="WP_000828572.1">
    <property type="nucleotide sequence ID" value="NZ_CM000952.1"/>
</dbReference>
<evidence type="ECO:0000256" key="2">
    <source>
        <dbReference type="PROSITE-ProRule" id="PRU00335"/>
    </source>
</evidence>
<gene>
    <name evidence="4" type="ORF">HMPREF0769_10797</name>
</gene>
<name>A0A0E1XDZ9_STAAU</name>